<sequence length="70" mass="7879">MTRILTAFKVVRTLKTGFGFTNVTAHQKWKFSRPGIRLLSVKAQTAHIVLEDRDADTPAPLLNQPEPHVI</sequence>
<dbReference type="RefSeq" id="NP_001116105.2">
    <property type="nucleotide sequence ID" value="NM_001122633.3"/>
</dbReference>
<dbReference type="DNASU" id="1373"/>
<dbReference type="CTD" id="1373"/>
<dbReference type="AlphaFoldDB" id="Q6PEK7"/>
<dbReference type="OrthoDB" id="434at2759"/>
<dbReference type="BioGRID-ORCS" id="1373">
    <property type="hits" value="20 hits in 1176 CRISPR screens"/>
</dbReference>
<dbReference type="EMBL" id="BC058010">
    <property type="protein sequence ID" value="AAH58010.1"/>
    <property type="molecule type" value="mRNA"/>
</dbReference>
<proteinExistence type="evidence at transcript level"/>
<dbReference type="KEGG" id="hsa:1373"/>
<evidence type="ECO:0000313" key="1">
    <source>
        <dbReference type="EMBL" id="AAH58010.1"/>
    </source>
</evidence>
<reference evidence="1" key="1">
    <citation type="journal article" date="2004" name="Genome Res.">
        <title>The status, quality, and expansion of the NIH full-length cDNA project: the Mammalian Gene Collection (MGC).</title>
        <authorList>
            <consortium name="The MGC Project Team"/>
            <person name="Gerhard D.S."/>
            <person name="Wagner L."/>
            <person name="Feingold E.A."/>
            <person name="Shenmen C.M."/>
            <person name="Grouse L.H."/>
            <person name="Schuler G."/>
            <person name="Klein S.L."/>
            <person name="Old S."/>
            <person name="Rasooly R."/>
            <person name="Good P."/>
            <person name="Guyer M."/>
            <person name="Peck A.M."/>
            <person name="Derge J.G."/>
            <person name="Lipman D."/>
            <person name="Collins F.S."/>
            <person name="Jang W."/>
            <person name="Sherry S."/>
            <person name="Feolo M."/>
            <person name="Misquitta L."/>
            <person name="Lee E."/>
            <person name="Rotmistrovsky K."/>
            <person name="Greenhut S.F."/>
            <person name="Schaefer C.F."/>
            <person name="Buetow K."/>
            <person name="Bonner T.I."/>
            <person name="Haussler D."/>
            <person name="Kent J."/>
            <person name="Kiekhaus M."/>
            <person name="Furey T."/>
            <person name="Brent M."/>
            <person name="Prange C."/>
            <person name="Schreiber K."/>
            <person name="Shapiro N."/>
            <person name="Bhat N.K."/>
            <person name="Hopkins R.F."/>
            <person name="Hsie F."/>
            <person name="Driscoll T."/>
            <person name="Soares M.B."/>
            <person name="Casavant T.L."/>
            <person name="Scheetz T.E."/>
            <person name="Brown-stein M.J."/>
            <person name="Usdin T.B."/>
            <person name="Toshiyuki S."/>
            <person name="Carninci P."/>
            <person name="Piao Y."/>
            <person name="Dudekula D.B."/>
            <person name="Ko M.S."/>
            <person name="Kawakami K."/>
            <person name="Suzuki Y."/>
            <person name="Sugano S."/>
            <person name="Gruber C.E."/>
            <person name="Smith M.R."/>
            <person name="Simmons B."/>
            <person name="Moore T."/>
            <person name="Waterman R."/>
            <person name="Johnson S.L."/>
            <person name="Ruan Y."/>
            <person name="Wei C.L."/>
            <person name="Mathavan S."/>
            <person name="Gunaratne P.H."/>
            <person name="Wu J."/>
            <person name="Garcia A.M."/>
            <person name="Hulyk S.W."/>
            <person name="Fuh E."/>
            <person name="Yuan Y."/>
            <person name="Sneed A."/>
            <person name="Kowis C."/>
            <person name="Hodgson A."/>
            <person name="Muzny D.M."/>
            <person name="McPherson J."/>
            <person name="Gibbs R.A."/>
            <person name="Fahey J."/>
            <person name="Helton E."/>
            <person name="Ketteman M."/>
            <person name="Madan A."/>
            <person name="Rodrigues S."/>
            <person name="Sanchez A."/>
            <person name="Whiting M."/>
            <person name="Madari A."/>
            <person name="Young A.C."/>
            <person name="Wetherby K.D."/>
            <person name="Granite S.J."/>
            <person name="Kwong P.N."/>
            <person name="Brinkley C.P."/>
            <person name="Pearson R.L."/>
            <person name="Bouffard G.G."/>
            <person name="Blakesly R.W."/>
            <person name="Green E.D."/>
            <person name="Dickson M.C."/>
            <person name="Rodriguez A.C."/>
            <person name="Grimwood J."/>
            <person name="Schmutz J."/>
            <person name="Myers R.M."/>
            <person name="Butterfield Y.S."/>
            <person name="Griffith M."/>
            <person name="Griffith O.L."/>
            <person name="Krzywinski M.I."/>
            <person name="Liao N."/>
            <person name="Morin R."/>
            <person name="Morrin R."/>
            <person name="Palmquist D."/>
            <person name="Petrescu A.S."/>
            <person name="Skalska U."/>
            <person name="Smailus D.E."/>
            <person name="Stott J.M."/>
            <person name="Schnerch A."/>
            <person name="Schein J.E."/>
            <person name="Jones S.J."/>
            <person name="Holt R.A."/>
            <person name="Baross A."/>
            <person name="Marra M.A."/>
            <person name="Clifton S."/>
            <person name="Makowski K.A."/>
            <person name="Bosak S."/>
            <person name="Malek J."/>
        </authorList>
    </citation>
    <scope>NUCLEOTIDE SEQUENCE [LARGE SCALE MRNA]</scope>
    <source>
        <tissue evidence="1">Liver</tissue>
    </source>
</reference>
<dbReference type="DisGeNET" id="1373"/>
<dbReference type="RefSeq" id="NP_001866.2">
    <property type="nucleotide sequence ID" value="NM_001875.4"/>
</dbReference>
<name>Q6PEK7_HUMAN</name>
<accession>Q6PEK7</accession>
<dbReference type="PeptideAtlas" id="Q6PEK7"/>
<protein>
    <submittedName>
        <fullName evidence="1">CPS1 protein</fullName>
    </submittedName>
</protein>
<dbReference type="GeneID" id="1373"/>
<organism evidence="1">
    <name type="scientific">Homo sapiens</name>
    <name type="common">Human</name>
    <dbReference type="NCBI Taxonomy" id="9606"/>
    <lineage>
        <taxon>Eukaryota</taxon>
        <taxon>Metazoa</taxon>
        <taxon>Chordata</taxon>
        <taxon>Craniata</taxon>
        <taxon>Vertebrata</taxon>
        <taxon>Euteleostomi</taxon>
        <taxon>Mammalia</taxon>
        <taxon>Eutheria</taxon>
        <taxon>Euarchontoglires</taxon>
        <taxon>Primates</taxon>
        <taxon>Haplorrhini</taxon>
        <taxon>Catarrhini</taxon>
        <taxon>Hominidae</taxon>
        <taxon>Homo</taxon>
    </lineage>
</organism>